<dbReference type="GO" id="GO:0030414">
    <property type="term" value="F:peptidase inhibitor activity"/>
    <property type="evidence" value="ECO:0007669"/>
    <property type="project" value="UniProtKB-KW"/>
</dbReference>
<organism evidence="6 7">
    <name type="scientific">Streptomyces thermocoprophilus</name>
    <dbReference type="NCBI Taxonomy" id="78356"/>
    <lineage>
        <taxon>Bacteria</taxon>
        <taxon>Bacillati</taxon>
        <taxon>Actinomycetota</taxon>
        <taxon>Actinomycetes</taxon>
        <taxon>Kitasatosporales</taxon>
        <taxon>Streptomycetaceae</taxon>
        <taxon>Streptomyces</taxon>
    </lineage>
</organism>
<comment type="caution">
    <text evidence="6">The sequence shown here is derived from an EMBL/GenBank/DDBJ whole genome shotgun (WGS) entry which is preliminary data.</text>
</comment>
<proteinExistence type="predicted"/>
<feature type="chain" id="PRO_5046830213" evidence="4">
    <location>
        <begin position="30"/>
        <end position="167"/>
    </location>
</feature>
<feature type="signal peptide" evidence="4">
    <location>
        <begin position="1"/>
        <end position="29"/>
    </location>
</feature>
<accession>A0ABV5VCZ2</accession>
<feature type="region of interest" description="Disordered" evidence="3">
    <location>
        <begin position="122"/>
        <end position="152"/>
    </location>
</feature>
<evidence type="ECO:0000256" key="2">
    <source>
        <dbReference type="ARBA" id="ARBA00022704"/>
    </source>
</evidence>
<evidence type="ECO:0000256" key="1">
    <source>
        <dbReference type="ARBA" id="ARBA00022690"/>
    </source>
</evidence>
<dbReference type="InterPro" id="IPR018990">
    <property type="entry name" value="Prot_inh_I42_chagasin"/>
</dbReference>
<evidence type="ECO:0000313" key="6">
    <source>
        <dbReference type="EMBL" id="MFB9735585.1"/>
    </source>
</evidence>
<keyword evidence="2" id="KW-0789">Thiol protease inhibitor</keyword>
<evidence type="ECO:0000256" key="3">
    <source>
        <dbReference type="SAM" id="MobiDB-lite"/>
    </source>
</evidence>
<dbReference type="SUPFAM" id="SSF141066">
    <property type="entry name" value="ICP-like"/>
    <property type="match status" value="1"/>
</dbReference>
<dbReference type="PROSITE" id="PS51257">
    <property type="entry name" value="PROKAR_LIPOPROTEIN"/>
    <property type="match status" value="1"/>
</dbReference>
<keyword evidence="1 6" id="KW-0646">Protease inhibitor</keyword>
<evidence type="ECO:0000259" key="5">
    <source>
        <dbReference type="Pfam" id="PF09394"/>
    </source>
</evidence>
<dbReference type="Gene3D" id="2.60.40.2020">
    <property type="match status" value="1"/>
</dbReference>
<evidence type="ECO:0000256" key="4">
    <source>
        <dbReference type="SAM" id="SignalP"/>
    </source>
</evidence>
<evidence type="ECO:0000313" key="7">
    <source>
        <dbReference type="Proteomes" id="UP001589703"/>
    </source>
</evidence>
<feature type="domain" description="Proteinase inhibitor I42 chagasin" evidence="5">
    <location>
        <begin position="42"/>
        <end position="113"/>
    </location>
</feature>
<dbReference type="Proteomes" id="UP001589703">
    <property type="component" value="Unassembled WGS sequence"/>
</dbReference>
<dbReference type="Pfam" id="PF09394">
    <property type="entry name" value="Inhibitor_I42"/>
    <property type="match status" value="1"/>
</dbReference>
<sequence>MTKRTRPTRPVLAAVAGVLLLAGCGTSGAGTEYGAEERSITVDKGEEFTLKVPANPALGQNWYLAEPKPDADVLEYRGKREETEGGGDLIGAGDGTQFFDFTALKPGRATIRLLHCPMAQCHSGTESAKPYPKASITPGGPSESPFPTATGTPTDRAAFFVYTVTVN</sequence>
<name>A0ABV5VCZ2_9ACTN</name>
<reference evidence="6 7" key="1">
    <citation type="submission" date="2024-09" db="EMBL/GenBank/DDBJ databases">
        <authorList>
            <person name="Sun Q."/>
            <person name="Mori K."/>
        </authorList>
    </citation>
    <scope>NUCLEOTIDE SEQUENCE [LARGE SCALE GENOMIC DNA]</scope>
    <source>
        <strain evidence="6 7">JCM 10918</strain>
    </source>
</reference>
<dbReference type="EMBL" id="JBHMAR010000009">
    <property type="protein sequence ID" value="MFB9735585.1"/>
    <property type="molecule type" value="Genomic_DNA"/>
</dbReference>
<dbReference type="RefSeq" id="WP_247473362.1">
    <property type="nucleotide sequence ID" value="NZ_JBHMAR010000009.1"/>
</dbReference>
<protein>
    <submittedName>
        <fullName evidence="6">Protease inhibitor I42 family protein</fullName>
    </submittedName>
</protein>
<keyword evidence="7" id="KW-1185">Reference proteome</keyword>
<keyword evidence="4" id="KW-0732">Signal</keyword>
<dbReference type="InterPro" id="IPR036331">
    <property type="entry name" value="Chagasin-like_sf"/>
</dbReference>
<gene>
    <name evidence="6" type="ORF">ACFFRO_10635</name>
</gene>